<dbReference type="RefSeq" id="WP_020930917.1">
    <property type="nucleotide sequence ID" value="NC_006571.1"/>
</dbReference>
<keyword evidence="1" id="KW-0732">Signal</keyword>
<evidence type="ECO:0000313" key="3">
    <source>
        <dbReference type="Proteomes" id="UP000288351"/>
    </source>
</evidence>
<feature type="signal peptide" evidence="1">
    <location>
        <begin position="1"/>
        <end position="20"/>
    </location>
</feature>
<organism evidence="2 3">
    <name type="scientific">Streptomyces noursei</name>
    <name type="common">Streptomyces albulus</name>
    <dbReference type="NCBI Taxonomy" id="1971"/>
    <lineage>
        <taxon>Bacteria</taxon>
        <taxon>Bacillati</taxon>
        <taxon>Actinomycetota</taxon>
        <taxon>Actinomycetes</taxon>
        <taxon>Kitasatosporales</taxon>
        <taxon>Streptomycetaceae</taxon>
        <taxon>Streptomyces</taxon>
    </lineage>
</organism>
<comment type="caution">
    <text evidence="2">The sequence shown here is derived from an EMBL/GenBank/DDBJ whole genome shotgun (WGS) entry which is preliminary data.</text>
</comment>
<dbReference type="EMBL" id="BHXC01000005">
    <property type="protein sequence ID" value="GCB88003.1"/>
    <property type="molecule type" value="Genomic_DNA"/>
</dbReference>
<gene>
    <name evidence="2" type="ORF">SALB_00672</name>
</gene>
<feature type="chain" id="PRO_5038510457" evidence="1">
    <location>
        <begin position="21"/>
        <end position="47"/>
    </location>
</feature>
<dbReference type="Proteomes" id="UP000288351">
    <property type="component" value="Unassembled WGS sequence"/>
</dbReference>
<accession>A0A401QRT0</accession>
<proteinExistence type="predicted"/>
<dbReference type="AlphaFoldDB" id="A0A401QRT0"/>
<sequence length="47" mass="4820">MKLIDMCAALNMSVAGFLNALVGVVEVDPQTGGPMGWPSAAQLKEAS</sequence>
<name>A0A401QRT0_STRNR</name>
<protein>
    <submittedName>
        <fullName evidence="2">Uncharacterized protein</fullName>
    </submittedName>
</protein>
<evidence type="ECO:0000313" key="2">
    <source>
        <dbReference type="EMBL" id="GCB88003.1"/>
    </source>
</evidence>
<evidence type="ECO:0000256" key="1">
    <source>
        <dbReference type="SAM" id="SignalP"/>
    </source>
</evidence>
<reference evidence="2 3" key="1">
    <citation type="journal article" date="2019" name="Microbiol. Resour. Announc.">
        <title>Draft Genome Sequence of the Most Traditional epsilon-Poly-l-Lysine Producer, Streptomyces albulus NBRC14147.</title>
        <authorList>
            <person name="Yamanaka K."/>
            <person name="Hamano Y."/>
        </authorList>
    </citation>
    <scope>NUCLEOTIDE SEQUENCE [LARGE SCALE GENOMIC DNA]</scope>
    <source>
        <strain evidence="2 3">NBRC 14147</strain>
    </source>
</reference>